<reference evidence="2 4" key="1">
    <citation type="submission" date="2014-07" db="EMBL/GenBank/DDBJ databases">
        <authorList>
            <person name="Pisani N.G."/>
            <person name="Newman J.D."/>
        </authorList>
    </citation>
    <scope>NUCLEOTIDE SEQUENCE [LARGE SCALE GENOMIC DNA]</scope>
    <source>
        <strain evidence="2 4">LMG 24720</strain>
    </source>
</reference>
<dbReference type="Proteomes" id="UP000028349">
    <property type="component" value="Unassembled WGS sequence"/>
</dbReference>
<dbReference type="AlphaFoldDB" id="A0A3S4YSZ3"/>
<evidence type="ECO:0000313" key="3">
    <source>
        <dbReference type="EMBL" id="VEH99173.1"/>
    </source>
</evidence>
<proteinExistence type="predicted"/>
<gene>
    <name evidence="2" type="ORF">HY04_10955</name>
    <name evidence="3" type="ORF">NCTC13489_01372</name>
</gene>
<keyword evidence="4" id="KW-1185">Reference proteome</keyword>
<dbReference type="RefSeq" id="WP_034719672.1">
    <property type="nucleotide sequence ID" value="NZ_FOIX01000004.1"/>
</dbReference>
<dbReference type="EMBL" id="JPEP01000002">
    <property type="protein sequence ID" value="KEY18965.1"/>
    <property type="molecule type" value="Genomic_DNA"/>
</dbReference>
<protein>
    <submittedName>
        <fullName evidence="3">Domain of uncharacterized function (DUF2383)</fullName>
    </submittedName>
</protein>
<feature type="domain" description="DUF2383" evidence="1">
    <location>
        <begin position="6"/>
        <end position="113"/>
    </location>
</feature>
<evidence type="ECO:0000313" key="5">
    <source>
        <dbReference type="Proteomes" id="UP000270036"/>
    </source>
</evidence>
<dbReference type="STRING" id="266748.HY04_10955"/>
<dbReference type="Gene3D" id="1.20.1260.10">
    <property type="match status" value="1"/>
</dbReference>
<dbReference type="InterPro" id="IPR011971">
    <property type="entry name" value="CHP02284"/>
</dbReference>
<dbReference type="OrthoDB" id="282393at2"/>
<dbReference type="KEGG" id="cant:NCTC13489_01372"/>
<sequence length="144" mass="16328">MENKKIVTLLNDLLTKNYDAEKGYREAASKIDLHTLKSYFKEQAEMRFSFGKDLKQLVTKYGGVPHEGTTEGTSFYPTWTALIDVFTKGGRGIYAECIRIEEAFSSEFGEILSDNLIPQDIKEVITKQKRAIDEALAHLKIMEG</sequence>
<dbReference type="InterPro" id="IPR019052">
    <property type="entry name" value="DUF2383"/>
</dbReference>
<accession>A0A3S4YSZ3</accession>
<dbReference type="InterPro" id="IPR012347">
    <property type="entry name" value="Ferritin-like"/>
</dbReference>
<name>A0A3S4YSZ3_9FLAO</name>
<dbReference type="NCBIfam" id="TIGR02284">
    <property type="entry name" value="PA2169 family four-helix-bundle protein"/>
    <property type="match status" value="1"/>
</dbReference>
<reference evidence="3 5" key="2">
    <citation type="submission" date="2018-12" db="EMBL/GenBank/DDBJ databases">
        <authorList>
            <consortium name="Pathogen Informatics"/>
        </authorList>
    </citation>
    <scope>NUCLEOTIDE SEQUENCE [LARGE SCALE GENOMIC DNA]</scope>
    <source>
        <strain evidence="3 5">NCTC13489</strain>
    </source>
</reference>
<dbReference type="EMBL" id="LR134441">
    <property type="protein sequence ID" value="VEH99173.1"/>
    <property type="molecule type" value="Genomic_DNA"/>
</dbReference>
<dbReference type="Proteomes" id="UP000270036">
    <property type="component" value="Chromosome"/>
</dbReference>
<evidence type="ECO:0000259" key="1">
    <source>
        <dbReference type="Pfam" id="PF09537"/>
    </source>
</evidence>
<organism evidence="3 5">
    <name type="scientific">Kaistella antarctica</name>
    <dbReference type="NCBI Taxonomy" id="266748"/>
    <lineage>
        <taxon>Bacteria</taxon>
        <taxon>Pseudomonadati</taxon>
        <taxon>Bacteroidota</taxon>
        <taxon>Flavobacteriia</taxon>
        <taxon>Flavobacteriales</taxon>
        <taxon>Weeksellaceae</taxon>
        <taxon>Chryseobacterium group</taxon>
        <taxon>Kaistella</taxon>
    </lineage>
</organism>
<evidence type="ECO:0000313" key="2">
    <source>
        <dbReference type="EMBL" id="KEY18965.1"/>
    </source>
</evidence>
<evidence type="ECO:0000313" key="4">
    <source>
        <dbReference type="Proteomes" id="UP000028349"/>
    </source>
</evidence>
<dbReference type="Pfam" id="PF09537">
    <property type="entry name" value="DUF2383"/>
    <property type="match status" value="1"/>
</dbReference>